<gene>
    <name evidence="2" type="ORF">S12H4_46814</name>
</gene>
<dbReference type="PANTHER" id="PTHR12697:SF5">
    <property type="entry name" value="DEOXYHYPUSINE HYDROXYLASE"/>
    <property type="match status" value="1"/>
</dbReference>
<evidence type="ECO:0008006" key="3">
    <source>
        <dbReference type="Google" id="ProtNLM"/>
    </source>
</evidence>
<dbReference type="PROSITE" id="PS50077">
    <property type="entry name" value="HEAT_REPEAT"/>
    <property type="match status" value="1"/>
</dbReference>
<dbReference type="SUPFAM" id="SSF48371">
    <property type="entry name" value="ARM repeat"/>
    <property type="match status" value="1"/>
</dbReference>
<dbReference type="InterPro" id="IPR021133">
    <property type="entry name" value="HEAT_type_2"/>
</dbReference>
<dbReference type="SMART" id="SM00567">
    <property type="entry name" value="EZ_HEAT"/>
    <property type="match status" value="2"/>
</dbReference>
<dbReference type="Pfam" id="PF13646">
    <property type="entry name" value="HEAT_2"/>
    <property type="match status" value="1"/>
</dbReference>
<evidence type="ECO:0000313" key="2">
    <source>
        <dbReference type="EMBL" id="GAJ05579.1"/>
    </source>
</evidence>
<dbReference type="InterPro" id="IPR016024">
    <property type="entry name" value="ARM-type_fold"/>
</dbReference>
<protein>
    <recommendedName>
        <fullName evidence="3">HEAT repeat domain-containing protein</fullName>
    </recommendedName>
</protein>
<sequence>MAACDALGKIKDPKAVKPLLNILNDKNNKDIQLTAIWALGSIGDNSAIPALTKLLDDQDNYVRYNAAKALSKIGS</sequence>
<evidence type="ECO:0000256" key="1">
    <source>
        <dbReference type="ARBA" id="ARBA00045876"/>
    </source>
</evidence>
<dbReference type="GO" id="GO:0016491">
    <property type="term" value="F:oxidoreductase activity"/>
    <property type="evidence" value="ECO:0007669"/>
    <property type="project" value="TreeGrafter"/>
</dbReference>
<comment type="function">
    <text evidence="1">Catalyzes the hydroxylation of the N(6)-(4-aminobutyl)-L-lysine intermediate produced by deoxyhypusine synthase/DHPS on a critical lysine of the eukaryotic translation initiation factor 5A/eIF-5A. This is the second step of the post-translational modification of that lysine into an unusual amino acid residue named hypusine. Hypusination is unique to mature eIF-5A factor and is essential for its function.</text>
</comment>
<accession>X1TJZ9</accession>
<proteinExistence type="predicted"/>
<dbReference type="Gene3D" id="1.25.10.10">
    <property type="entry name" value="Leucine-rich Repeat Variant"/>
    <property type="match status" value="1"/>
</dbReference>
<reference evidence="2" key="1">
    <citation type="journal article" date="2014" name="Front. Microbiol.">
        <title>High frequency of phylogenetically diverse reductive dehalogenase-homologous genes in deep subseafloor sedimentary metagenomes.</title>
        <authorList>
            <person name="Kawai M."/>
            <person name="Futagami T."/>
            <person name="Toyoda A."/>
            <person name="Takaki Y."/>
            <person name="Nishi S."/>
            <person name="Hori S."/>
            <person name="Arai W."/>
            <person name="Tsubouchi T."/>
            <person name="Morono Y."/>
            <person name="Uchiyama I."/>
            <person name="Ito T."/>
            <person name="Fujiyama A."/>
            <person name="Inagaki F."/>
            <person name="Takami H."/>
        </authorList>
    </citation>
    <scope>NUCLEOTIDE SEQUENCE</scope>
    <source>
        <strain evidence="2">Expedition CK06-06</strain>
    </source>
</reference>
<comment type="caution">
    <text evidence="2">The sequence shown here is derived from an EMBL/GenBank/DDBJ whole genome shotgun (WGS) entry which is preliminary data.</text>
</comment>
<dbReference type="InterPro" id="IPR011989">
    <property type="entry name" value="ARM-like"/>
</dbReference>
<dbReference type="PANTHER" id="PTHR12697">
    <property type="entry name" value="PBS LYASE HEAT-LIKE PROTEIN"/>
    <property type="match status" value="1"/>
</dbReference>
<dbReference type="EMBL" id="BARW01029086">
    <property type="protein sequence ID" value="GAJ05579.1"/>
    <property type="molecule type" value="Genomic_DNA"/>
</dbReference>
<dbReference type="InterPro" id="IPR004155">
    <property type="entry name" value="PBS_lyase_HEAT"/>
</dbReference>
<name>X1TJZ9_9ZZZZ</name>
<organism evidence="2">
    <name type="scientific">marine sediment metagenome</name>
    <dbReference type="NCBI Taxonomy" id="412755"/>
    <lineage>
        <taxon>unclassified sequences</taxon>
        <taxon>metagenomes</taxon>
        <taxon>ecological metagenomes</taxon>
    </lineage>
</organism>
<dbReference type="AlphaFoldDB" id="X1TJZ9"/>
<feature type="non-terminal residue" evidence="2">
    <location>
        <position position="75"/>
    </location>
</feature>